<dbReference type="Pfam" id="PF17919">
    <property type="entry name" value="RT_RNaseH_2"/>
    <property type="match status" value="1"/>
</dbReference>
<dbReference type="InterPro" id="IPR043128">
    <property type="entry name" value="Rev_trsase/Diguanyl_cyclase"/>
</dbReference>
<name>A0A507E014_9FUNG</name>
<dbReference type="InterPro" id="IPR043502">
    <property type="entry name" value="DNA/RNA_pol_sf"/>
</dbReference>
<gene>
    <name evidence="2" type="ORF">PhCBS80983_g04470</name>
</gene>
<dbReference type="PANTHER" id="PTHR33064">
    <property type="entry name" value="POL PROTEIN"/>
    <property type="match status" value="1"/>
</dbReference>
<accession>A0A507E014</accession>
<dbReference type="InterPro" id="IPR051320">
    <property type="entry name" value="Viral_Replic_Matur_Polypro"/>
</dbReference>
<reference evidence="2 3" key="1">
    <citation type="journal article" date="2019" name="Sci. Rep.">
        <title>Comparative genomics of chytrid fungi reveal insights into the obligate biotrophic and pathogenic lifestyle of Synchytrium endobioticum.</title>
        <authorList>
            <person name="van de Vossenberg B.T.L.H."/>
            <person name="Warris S."/>
            <person name="Nguyen H.D.T."/>
            <person name="van Gent-Pelzer M.P.E."/>
            <person name="Joly D.L."/>
            <person name="van de Geest H.C."/>
            <person name="Bonants P.J.M."/>
            <person name="Smith D.S."/>
            <person name="Levesque C.A."/>
            <person name="van der Lee T.A.J."/>
        </authorList>
    </citation>
    <scope>NUCLEOTIDE SEQUENCE [LARGE SCALE GENOMIC DNA]</scope>
    <source>
        <strain evidence="2 3">CBS 809.83</strain>
    </source>
</reference>
<dbReference type="STRING" id="109895.A0A507E014"/>
<dbReference type="FunFam" id="3.30.70.270:FF:000026">
    <property type="entry name" value="Transposon Ty3-G Gag-Pol polyprotein"/>
    <property type="match status" value="1"/>
</dbReference>
<dbReference type="AlphaFoldDB" id="A0A507E014"/>
<dbReference type="Proteomes" id="UP000318582">
    <property type="component" value="Unassembled WGS sequence"/>
</dbReference>
<evidence type="ECO:0000259" key="1">
    <source>
        <dbReference type="Pfam" id="PF17919"/>
    </source>
</evidence>
<evidence type="ECO:0000313" key="2">
    <source>
        <dbReference type="EMBL" id="TPX56548.1"/>
    </source>
</evidence>
<comment type="caution">
    <text evidence="2">The sequence shown here is derived from an EMBL/GenBank/DDBJ whole genome shotgun (WGS) entry which is preliminary data.</text>
</comment>
<sequence length="165" mass="18678">MRMASDKIASVQDWPTPRTIRHIRQFLGLTNYFLDYIEQYAEIAAPLSALQSVKSAFEWTVTKQKAFDSLKAAITNASVLATFKPNHPIYVHTDSSGYAISGWLGQTDNGEPLPMPLPIHRVQAMEKLPKLCPVLFFSRKMNGAETRYPVHEQELLALLKFLKTN</sequence>
<dbReference type="PANTHER" id="PTHR33064:SF37">
    <property type="entry name" value="RIBONUCLEASE H"/>
    <property type="match status" value="1"/>
</dbReference>
<organism evidence="2 3">
    <name type="scientific">Powellomyces hirtus</name>
    <dbReference type="NCBI Taxonomy" id="109895"/>
    <lineage>
        <taxon>Eukaryota</taxon>
        <taxon>Fungi</taxon>
        <taxon>Fungi incertae sedis</taxon>
        <taxon>Chytridiomycota</taxon>
        <taxon>Chytridiomycota incertae sedis</taxon>
        <taxon>Chytridiomycetes</taxon>
        <taxon>Spizellomycetales</taxon>
        <taxon>Powellomycetaceae</taxon>
        <taxon>Powellomyces</taxon>
    </lineage>
</organism>
<dbReference type="SUPFAM" id="SSF56672">
    <property type="entry name" value="DNA/RNA polymerases"/>
    <property type="match status" value="1"/>
</dbReference>
<dbReference type="InterPro" id="IPR041577">
    <property type="entry name" value="RT_RNaseH_2"/>
</dbReference>
<feature type="domain" description="Reverse transcriptase/retrotransposon-derived protein RNase H-like" evidence="1">
    <location>
        <begin position="59"/>
        <end position="111"/>
    </location>
</feature>
<dbReference type="EMBL" id="QEAQ01000071">
    <property type="protein sequence ID" value="TPX56548.1"/>
    <property type="molecule type" value="Genomic_DNA"/>
</dbReference>
<keyword evidence="3" id="KW-1185">Reference proteome</keyword>
<evidence type="ECO:0000313" key="3">
    <source>
        <dbReference type="Proteomes" id="UP000318582"/>
    </source>
</evidence>
<proteinExistence type="predicted"/>
<dbReference type="Gene3D" id="3.30.70.270">
    <property type="match status" value="1"/>
</dbReference>
<protein>
    <recommendedName>
        <fullName evidence="1">Reverse transcriptase/retrotransposon-derived protein RNase H-like domain-containing protein</fullName>
    </recommendedName>
</protein>